<dbReference type="STRING" id="1442369.A0A0D2IT94"/>
<dbReference type="Gene3D" id="3.50.50.60">
    <property type="entry name" value="FAD/NAD(P)-binding domain"/>
    <property type="match status" value="1"/>
</dbReference>
<dbReference type="PANTHER" id="PTHR43004:SF19">
    <property type="entry name" value="BINDING MONOOXYGENASE, PUTATIVE (JCVI)-RELATED"/>
    <property type="match status" value="1"/>
</dbReference>
<evidence type="ECO:0000313" key="7">
    <source>
        <dbReference type="Proteomes" id="UP000053617"/>
    </source>
</evidence>
<dbReference type="AlphaFoldDB" id="A0A0D2IT94"/>
<dbReference type="InterPro" id="IPR002938">
    <property type="entry name" value="FAD-bd"/>
</dbReference>
<accession>A0A0D2IT94</accession>
<dbReference type="VEuPathDB" id="FungiDB:Z518_04372"/>
<dbReference type="Pfam" id="PF01494">
    <property type="entry name" value="FAD_binding_3"/>
    <property type="match status" value="1"/>
</dbReference>
<protein>
    <recommendedName>
        <fullName evidence="5">FAD-binding domain-containing protein</fullName>
    </recommendedName>
</protein>
<evidence type="ECO:0000256" key="2">
    <source>
        <dbReference type="ARBA" id="ARBA00022630"/>
    </source>
</evidence>
<dbReference type="PRINTS" id="PR00420">
    <property type="entry name" value="RNGMNOXGNASE"/>
</dbReference>
<dbReference type="RefSeq" id="XP_013273532.1">
    <property type="nucleotide sequence ID" value="XM_013418078.1"/>
</dbReference>
<feature type="domain" description="FAD-binding" evidence="5">
    <location>
        <begin position="43"/>
        <end position="248"/>
    </location>
</feature>
<comment type="cofactor">
    <cofactor evidence="1">
        <name>FAD</name>
        <dbReference type="ChEBI" id="CHEBI:57692"/>
    </cofactor>
</comment>
<dbReference type="OrthoDB" id="2096480at2759"/>
<proteinExistence type="predicted"/>
<dbReference type="Gene3D" id="3.30.9.10">
    <property type="entry name" value="D-Amino Acid Oxidase, subunit A, domain 2"/>
    <property type="match status" value="1"/>
</dbReference>
<dbReference type="GO" id="GO:0016709">
    <property type="term" value="F:oxidoreductase activity, acting on paired donors, with incorporation or reduction of molecular oxygen, NAD(P)H as one donor, and incorporation of one atom of oxygen"/>
    <property type="evidence" value="ECO:0007669"/>
    <property type="project" value="UniProtKB-ARBA"/>
</dbReference>
<dbReference type="Proteomes" id="UP000053617">
    <property type="component" value="Unassembled WGS sequence"/>
</dbReference>
<dbReference type="InterPro" id="IPR036188">
    <property type="entry name" value="FAD/NAD-bd_sf"/>
</dbReference>
<keyword evidence="2" id="KW-0285">Flavoprotein</keyword>
<reference evidence="6 7" key="1">
    <citation type="submission" date="2015-01" db="EMBL/GenBank/DDBJ databases">
        <title>The Genome Sequence of Rhinocladiella mackenzie CBS 650.93.</title>
        <authorList>
            <consortium name="The Broad Institute Genomics Platform"/>
            <person name="Cuomo C."/>
            <person name="de Hoog S."/>
            <person name="Gorbushina A."/>
            <person name="Stielow B."/>
            <person name="Teixiera M."/>
            <person name="Abouelleil A."/>
            <person name="Chapman S.B."/>
            <person name="Priest M."/>
            <person name="Young S.K."/>
            <person name="Wortman J."/>
            <person name="Nusbaum C."/>
            <person name="Birren B."/>
        </authorList>
    </citation>
    <scope>NUCLEOTIDE SEQUENCE [LARGE SCALE GENOMIC DNA]</scope>
    <source>
        <strain evidence="6 7">CBS 650.93</strain>
    </source>
</reference>
<dbReference type="GO" id="GO:0071949">
    <property type="term" value="F:FAD binding"/>
    <property type="evidence" value="ECO:0007669"/>
    <property type="project" value="InterPro"/>
</dbReference>
<dbReference type="SUPFAM" id="SSF51905">
    <property type="entry name" value="FAD/NAD(P)-binding domain"/>
    <property type="match status" value="1"/>
</dbReference>
<evidence type="ECO:0000313" key="6">
    <source>
        <dbReference type="EMBL" id="KIX06396.1"/>
    </source>
</evidence>
<dbReference type="GeneID" id="25292443"/>
<evidence type="ECO:0000256" key="1">
    <source>
        <dbReference type="ARBA" id="ARBA00001974"/>
    </source>
</evidence>
<dbReference type="EMBL" id="KN847477">
    <property type="protein sequence ID" value="KIX06396.1"/>
    <property type="molecule type" value="Genomic_DNA"/>
</dbReference>
<gene>
    <name evidence="6" type="ORF">Z518_04372</name>
</gene>
<dbReference type="PANTHER" id="PTHR43004">
    <property type="entry name" value="TRK SYSTEM POTASSIUM UPTAKE PROTEIN"/>
    <property type="match status" value="1"/>
</dbReference>
<keyword evidence="4" id="KW-0560">Oxidoreductase</keyword>
<evidence type="ECO:0000259" key="5">
    <source>
        <dbReference type="Pfam" id="PF01494"/>
    </source>
</evidence>
<dbReference type="InterPro" id="IPR050641">
    <property type="entry name" value="RIFMO-like"/>
</dbReference>
<keyword evidence="7" id="KW-1185">Reference proteome</keyword>
<sequence length="404" mass="44169">MQTSSTISDEMDYLQMLTVMKTESGVGGSRPSRGAVCPPSTDKVFIVGGGPVGLALALDLGRRGSRSTLIERNSGTGTEFLVKADYLNERSMEICRTLGLRDEIANAGFPDDVSRDTVFCTSLNGYFIGRLEMPSTQDRMLPSSCREMHRRCPQFWFDPILARAVARQGMTSIQYGTEFVSLEQDNTGVTCRVRRGEDGADEEIRADYLVGCDGLASRVRKAVGIEWSGLQLGYSVSVIVKVDNLGQYHPLRMGERYMFIGPEGVWSNLTAIDGRQLFRFTVVGSEEKPDPAQVDMYGLVRRAFGRDDIPGGGKMIAGLEQEFRSLGIAMGYEYSASPAIAVDGSPAPPDEPSTYTQISRPGHRAPHCWLDRDKSIIDLYGTGFVLLGFGAGDLGEEKLLHVAS</sequence>
<evidence type="ECO:0000256" key="4">
    <source>
        <dbReference type="ARBA" id="ARBA00023002"/>
    </source>
</evidence>
<dbReference type="Gene3D" id="3.40.30.120">
    <property type="match status" value="1"/>
</dbReference>
<evidence type="ECO:0000256" key="3">
    <source>
        <dbReference type="ARBA" id="ARBA00022827"/>
    </source>
</evidence>
<dbReference type="HOGENOM" id="CLU_681763_0_0_1"/>
<name>A0A0D2IT94_9EURO</name>
<keyword evidence="3" id="KW-0274">FAD</keyword>
<organism evidence="6 7">
    <name type="scientific">Rhinocladiella mackenziei CBS 650.93</name>
    <dbReference type="NCBI Taxonomy" id="1442369"/>
    <lineage>
        <taxon>Eukaryota</taxon>
        <taxon>Fungi</taxon>
        <taxon>Dikarya</taxon>
        <taxon>Ascomycota</taxon>
        <taxon>Pezizomycotina</taxon>
        <taxon>Eurotiomycetes</taxon>
        <taxon>Chaetothyriomycetidae</taxon>
        <taxon>Chaetothyriales</taxon>
        <taxon>Herpotrichiellaceae</taxon>
        <taxon>Rhinocladiella</taxon>
    </lineage>
</organism>